<dbReference type="Proteomes" id="UP000199393">
    <property type="component" value="Chromosome I"/>
</dbReference>
<accession>A0A1C3N5N6</accession>
<reference evidence="2" key="1">
    <citation type="submission" date="2016-06" db="EMBL/GenBank/DDBJ databases">
        <authorList>
            <person name="Varghese N."/>
        </authorList>
    </citation>
    <scope>NUCLEOTIDE SEQUENCE [LARGE SCALE GENOMIC DNA]</scope>
    <source>
        <strain evidence="2">DSM 45344</strain>
    </source>
</reference>
<dbReference type="STRING" id="307121.GA0070620_3440"/>
<dbReference type="AlphaFoldDB" id="A0A1C3N5N6"/>
<gene>
    <name evidence="1" type="ORF">GA0070620_3440</name>
</gene>
<organism evidence="1 2">
    <name type="scientific">Micromonospora krabiensis</name>
    <dbReference type="NCBI Taxonomy" id="307121"/>
    <lineage>
        <taxon>Bacteria</taxon>
        <taxon>Bacillati</taxon>
        <taxon>Actinomycetota</taxon>
        <taxon>Actinomycetes</taxon>
        <taxon>Micromonosporales</taxon>
        <taxon>Micromonosporaceae</taxon>
        <taxon>Micromonospora</taxon>
    </lineage>
</organism>
<proteinExistence type="predicted"/>
<evidence type="ECO:0000313" key="2">
    <source>
        <dbReference type="Proteomes" id="UP000199393"/>
    </source>
</evidence>
<name>A0A1C3N5N6_9ACTN</name>
<dbReference type="RefSeq" id="WP_091592103.1">
    <property type="nucleotide sequence ID" value="NZ_JBHRWG010000004.1"/>
</dbReference>
<evidence type="ECO:0000313" key="1">
    <source>
        <dbReference type="EMBL" id="SBV27909.1"/>
    </source>
</evidence>
<sequence length="90" mass="10375">MSTFEVYQRSITDHFAGMSERMVVLVKAVYDHADEHYNHGGWDVIAECFEPREVAGRMNEDMTVAEAIDSWRFSVDVWADRQADARNSAF</sequence>
<dbReference type="OrthoDB" id="7210769at2"/>
<keyword evidence="2" id="KW-1185">Reference proteome</keyword>
<protein>
    <submittedName>
        <fullName evidence="1">Uncharacterized protein</fullName>
    </submittedName>
</protein>
<dbReference type="EMBL" id="LT598496">
    <property type="protein sequence ID" value="SBV27909.1"/>
    <property type="molecule type" value="Genomic_DNA"/>
</dbReference>